<proteinExistence type="inferred from homology"/>
<dbReference type="PANTHER" id="PTHR33449:SF1">
    <property type="entry name" value="NUCLEOID-ASSOCIATED PROTEIN YBAB"/>
    <property type="match status" value="1"/>
</dbReference>
<keyword evidence="4" id="KW-1185">Reference proteome</keyword>
<dbReference type="PANTHER" id="PTHR33449">
    <property type="entry name" value="NUCLEOID-ASSOCIATED PROTEIN YBAB"/>
    <property type="match status" value="1"/>
</dbReference>
<dbReference type="Gene3D" id="3.30.1310.10">
    <property type="entry name" value="Nucleoid-associated protein YbaB-like domain"/>
    <property type="match status" value="1"/>
</dbReference>
<dbReference type="RefSeq" id="WP_116845291.1">
    <property type="nucleotide sequence ID" value="NZ_QTJU01000001.1"/>
</dbReference>
<keyword evidence="1 2" id="KW-0238">DNA-binding</keyword>
<dbReference type="GO" id="GO:0003677">
    <property type="term" value="F:DNA binding"/>
    <property type="evidence" value="ECO:0007669"/>
    <property type="project" value="UniProtKB-UniRule"/>
</dbReference>
<name>A0A3E1NNN4_9BACT</name>
<evidence type="ECO:0000256" key="2">
    <source>
        <dbReference type="HAMAP-Rule" id="MF_00274"/>
    </source>
</evidence>
<comment type="function">
    <text evidence="2">Binds to DNA and alters its conformation. May be involved in regulation of gene expression, nucleoid organization and DNA protection.</text>
</comment>
<evidence type="ECO:0000313" key="3">
    <source>
        <dbReference type="EMBL" id="RFM29533.1"/>
    </source>
</evidence>
<gene>
    <name evidence="3" type="ORF">DXN05_00675</name>
</gene>
<dbReference type="InterPro" id="IPR036894">
    <property type="entry name" value="YbaB-like_sf"/>
</dbReference>
<protein>
    <recommendedName>
        <fullName evidence="2">Nucleoid-associated protein DXN05_00675</fullName>
    </recommendedName>
</protein>
<dbReference type="EMBL" id="QTJU01000001">
    <property type="protein sequence ID" value="RFM29533.1"/>
    <property type="molecule type" value="Genomic_DNA"/>
</dbReference>
<sequence>MFGDLMGKLQEAQSKMQDVKNSLSGIQVQGEAGNGAVKVTATAGKQIQHIEIADALLSPENKQELEDLLITALNRAIDKAETVAENEMKNAAGGMLGGLGLGL</sequence>
<dbReference type="InterPro" id="IPR004401">
    <property type="entry name" value="YbaB/EbfC"/>
</dbReference>
<evidence type="ECO:0000256" key="1">
    <source>
        <dbReference type="ARBA" id="ARBA00023125"/>
    </source>
</evidence>
<dbReference type="HAMAP" id="MF_00274">
    <property type="entry name" value="DNA_YbaB_EbfC"/>
    <property type="match status" value="1"/>
</dbReference>
<dbReference type="SUPFAM" id="SSF82607">
    <property type="entry name" value="YbaB-like"/>
    <property type="match status" value="1"/>
</dbReference>
<dbReference type="AlphaFoldDB" id="A0A3E1NNN4"/>
<dbReference type="PIRSF" id="PIRSF004555">
    <property type="entry name" value="UCP004555"/>
    <property type="match status" value="1"/>
</dbReference>
<reference evidence="3 4" key="1">
    <citation type="submission" date="2018-08" db="EMBL/GenBank/DDBJ databases">
        <title>Chitinophagaceae sp. K23C18032701, a novel bacterium isolated from forest soil.</title>
        <authorList>
            <person name="Wang C."/>
        </authorList>
    </citation>
    <scope>NUCLEOTIDE SEQUENCE [LARGE SCALE GENOMIC DNA]</scope>
    <source>
        <strain evidence="3 4">K23C18032701</strain>
    </source>
</reference>
<dbReference type="Pfam" id="PF02575">
    <property type="entry name" value="YbaB_DNA_bd"/>
    <property type="match status" value="1"/>
</dbReference>
<accession>A0A3E1NNN4</accession>
<dbReference type="OrthoDB" id="1149219at2"/>
<comment type="subunit">
    <text evidence="2">Homodimer.</text>
</comment>
<organism evidence="3 4">
    <name type="scientific">Deminuibacter soli</name>
    <dbReference type="NCBI Taxonomy" id="2291815"/>
    <lineage>
        <taxon>Bacteria</taxon>
        <taxon>Pseudomonadati</taxon>
        <taxon>Bacteroidota</taxon>
        <taxon>Chitinophagia</taxon>
        <taxon>Chitinophagales</taxon>
        <taxon>Chitinophagaceae</taxon>
        <taxon>Deminuibacter</taxon>
    </lineage>
</organism>
<keyword evidence="2" id="KW-0963">Cytoplasm</keyword>
<dbReference type="Proteomes" id="UP000261284">
    <property type="component" value="Unassembled WGS sequence"/>
</dbReference>
<dbReference type="NCBIfam" id="TIGR00103">
    <property type="entry name" value="DNA_YbaB_EbfC"/>
    <property type="match status" value="1"/>
</dbReference>
<comment type="similarity">
    <text evidence="2">Belongs to the YbaB/EbfC family.</text>
</comment>
<dbReference type="GO" id="GO:0043590">
    <property type="term" value="C:bacterial nucleoid"/>
    <property type="evidence" value="ECO:0007669"/>
    <property type="project" value="UniProtKB-UniRule"/>
</dbReference>
<comment type="caution">
    <text evidence="3">The sequence shown here is derived from an EMBL/GenBank/DDBJ whole genome shotgun (WGS) entry which is preliminary data.</text>
</comment>
<dbReference type="GO" id="GO:0005829">
    <property type="term" value="C:cytosol"/>
    <property type="evidence" value="ECO:0007669"/>
    <property type="project" value="TreeGrafter"/>
</dbReference>
<comment type="subcellular location">
    <subcellularLocation>
        <location evidence="2">Cytoplasm</location>
        <location evidence="2">Nucleoid</location>
    </subcellularLocation>
</comment>
<evidence type="ECO:0000313" key="4">
    <source>
        <dbReference type="Proteomes" id="UP000261284"/>
    </source>
</evidence>